<dbReference type="PANTHER" id="PTHR38471">
    <property type="entry name" value="FOUR HELIX BUNDLE PROTEIN"/>
    <property type="match status" value="1"/>
</dbReference>
<dbReference type="SUPFAM" id="SSF158446">
    <property type="entry name" value="IVS-encoded protein-like"/>
    <property type="match status" value="1"/>
</dbReference>
<organism evidence="1 2">
    <name type="scientific">Flavobacterium sedimenticola</name>
    <dbReference type="NCBI Taxonomy" id="3043286"/>
    <lineage>
        <taxon>Bacteria</taxon>
        <taxon>Pseudomonadati</taxon>
        <taxon>Bacteroidota</taxon>
        <taxon>Flavobacteriia</taxon>
        <taxon>Flavobacteriales</taxon>
        <taxon>Flavobacteriaceae</taxon>
        <taxon>Flavobacterium</taxon>
    </lineage>
</organism>
<dbReference type="Gene3D" id="1.20.1440.60">
    <property type="entry name" value="23S rRNA-intervening sequence"/>
    <property type="match status" value="1"/>
</dbReference>
<evidence type="ECO:0000313" key="1">
    <source>
        <dbReference type="EMBL" id="MDI9257683.1"/>
    </source>
</evidence>
<protein>
    <submittedName>
        <fullName evidence="1">Four helix bundle protein</fullName>
    </submittedName>
</protein>
<dbReference type="Pfam" id="PF05635">
    <property type="entry name" value="23S_rRNA_IVP"/>
    <property type="match status" value="1"/>
</dbReference>
<accession>A0ABT6XRG4</accession>
<dbReference type="InterPro" id="IPR012657">
    <property type="entry name" value="23S_rRNA-intervening_sequence"/>
</dbReference>
<gene>
    <name evidence="1" type="ORF">QHT84_09685</name>
</gene>
<dbReference type="NCBIfam" id="TIGR02436">
    <property type="entry name" value="four helix bundle protein"/>
    <property type="match status" value="1"/>
</dbReference>
<dbReference type="InterPro" id="IPR036583">
    <property type="entry name" value="23S_rRNA_IVS_sf"/>
</dbReference>
<evidence type="ECO:0000313" key="2">
    <source>
        <dbReference type="Proteomes" id="UP001230035"/>
    </source>
</evidence>
<proteinExistence type="predicted"/>
<reference evidence="1 2" key="1">
    <citation type="submission" date="2023-05" db="EMBL/GenBank/DDBJ databases">
        <title>Flavobacterium sedimenti sp. nov., isolated from the sediment.</title>
        <authorList>
            <person name="Wu N."/>
        </authorList>
    </citation>
    <scope>NUCLEOTIDE SEQUENCE [LARGE SCALE GENOMIC DNA]</scope>
    <source>
        <strain evidence="1 2">YZ-48</strain>
    </source>
</reference>
<sequence length="115" mass="13094">MNVWKLAMENAERVFHLTAALPRSEDYGLTSQIRRSALSISANIAEGFGRSTSLDKKKFYTIARGSIFETKSHLIYGCNVNYFEESKVRALNEMIDKSLLELHKLIKSLEPKTQP</sequence>
<comment type="caution">
    <text evidence="1">The sequence shown here is derived from an EMBL/GenBank/DDBJ whole genome shotgun (WGS) entry which is preliminary data.</text>
</comment>
<dbReference type="CDD" id="cd16377">
    <property type="entry name" value="23S_rRNA_IVP_like"/>
    <property type="match status" value="1"/>
</dbReference>
<dbReference type="Proteomes" id="UP001230035">
    <property type="component" value="Unassembled WGS sequence"/>
</dbReference>
<dbReference type="PANTHER" id="PTHR38471:SF2">
    <property type="entry name" value="FOUR HELIX BUNDLE PROTEIN"/>
    <property type="match status" value="1"/>
</dbReference>
<dbReference type="EMBL" id="JASGBP010000005">
    <property type="protein sequence ID" value="MDI9257683.1"/>
    <property type="molecule type" value="Genomic_DNA"/>
</dbReference>
<name>A0ABT6XRG4_9FLAO</name>
<keyword evidence="2" id="KW-1185">Reference proteome</keyword>